<evidence type="ECO:0000256" key="1">
    <source>
        <dbReference type="ARBA" id="ARBA00004123"/>
    </source>
</evidence>
<evidence type="ECO:0000256" key="4">
    <source>
        <dbReference type="ARBA" id="ARBA00023163"/>
    </source>
</evidence>
<dbReference type="AlphaFoldDB" id="A0A835DRR6"/>
<keyword evidence="5" id="KW-0539">Nucleus</keyword>
<comment type="caution">
    <text evidence="7">The sequence shown here is derived from an EMBL/GenBank/DDBJ whole genome shotgun (WGS) entry which is preliminary data.</text>
</comment>
<sequence length="300" mass="32628">MGESKTLKAALASLPAGLRIRFHPSEEQLFSYYLSNKNNTTPVPCSSVTDNSLFGFDLIEEIDMSNYHPCDLPEITCFPFAQSGSKKSSYFFTAKVPSWRGKREAQGGYWKSEGLARAVVGGEEASLLGTRETFAFYEGDLSCAMKTDWFMYEYAPVCLQQGNKKSVHVLSSYAVETDAAMHDVGIQHDGATIFGTGGAIMHDGKPVDADNKIARSPMKLIIDPNDPYVAGPVSADGLQLPVDIPQPGELVRQFNGIISGSTISDDAVADELMINFSMLKEAFIELDDLVCPLSGFDFSG</sequence>
<dbReference type="GO" id="GO:0003677">
    <property type="term" value="F:DNA binding"/>
    <property type="evidence" value="ECO:0007669"/>
    <property type="project" value="UniProtKB-KW"/>
</dbReference>
<accession>A0A835DRR6</accession>
<dbReference type="GO" id="GO:0005634">
    <property type="term" value="C:nucleus"/>
    <property type="evidence" value="ECO:0007669"/>
    <property type="project" value="UniProtKB-SubCell"/>
</dbReference>
<comment type="subcellular location">
    <subcellularLocation>
        <location evidence="1">Nucleus</location>
    </subcellularLocation>
</comment>
<name>A0A835DRR6_TETSI</name>
<evidence type="ECO:0000256" key="3">
    <source>
        <dbReference type="ARBA" id="ARBA00023125"/>
    </source>
</evidence>
<proteinExistence type="predicted"/>
<evidence type="ECO:0000259" key="6">
    <source>
        <dbReference type="PROSITE" id="PS51005"/>
    </source>
</evidence>
<dbReference type="InterPro" id="IPR003441">
    <property type="entry name" value="NAC-dom"/>
</dbReference>
<feature type="domain" description="NAC" evidence="6">
    <location>
        <begin position="16"/>
        <end position="176"/>
    </location>
</feature>
<dbReference type="PROSITE" id="PS51005">
    <property type="entry name" value="NAC"/>
    <property type="match status" value="1"/>
</dbReference>
<dbReference type="Pfam" id="PF02365">
    <property type="entry name" value="NAM"/>
    <property type="match status" value="1"/>
</dbReference>
<dbReference type="InterPro" id="IPR036093">
    <property type="entry name" value="NAC_dom_sf"/>
</dbReference>
<gene>
    <name evidence="7" type="ORF">HHK36_002609</name>
</gene>
<evidence type="ECO:0000256" key="2">
    <source>
        <dbReference type="ARBA" id="ARBA00023015"/>
    </source>
</evidence>
<keyword evidence="8" id="KW-1185">Reference proteome</keyword>
<protein>
    <recommendedName>
        <fullName evidence="6">NAC domain-containing protein</fullName>
    </recommendedName>
</protein>
<dbReference type="Gene3D" id="2.170.150.80">
    <property type="entry name" value="NAC domain"/>
    <property type="match status" value="1"/>
</dbReference>
<reference evidence="7 8" key="1">
    <citation type="submission" date="2020-04" db="EMBL/GenBank/DDBJ databases">
        <title>Plant Genome Project.</title>
        <authorList>
            <person name="Zhang R.-G."/>
        </authorList>
    </citation>
    <scope>NUCLEOTIDE SEQUENCE [LARGE SCALE GENOMIC DNA]</scope>
    <source>
        <strain evidence="7">YNK0</strain>
        <tissue evidence="7">Leaf</tissue>
    </source>
</reference>
<keyword evidence="3" id="KW-0238">DNA-binding</keyword>
<organism evidence="7 8">
    <name type="scientific">Tetracentron sinense</name>
    <name type="common">Spur-leaf</name>
    <dbReference type="NCBI Taxonomy" id="13715"/>
    <lineage>
        <taxon>Eukaryota</taxon>
        <taxon>Viridiplantae</taxon>
        <taxon>Streptophyta</taxon>
        <taxon>Embryophyta</taxon>
        <taxon>Tracheophyta</taxon>
        <taxon>Spermatophyta</taxon>
        <taxon>Magnoliopsida</taxon>
        <taxon>Trochodendrales</taxon>
        <taxon>Trochodendraceae</taxon>
        <taxon>Tetracentron</taxon>
    </lineage>
</organism>
<dbReference type="OrthoDB" id="1674324at2759"/>
<dbReference type="EMBL" id="JABCRI010000002">
    <property type="protein sequence ID" value="KAF8410087.1"/>
    <property type="molecule type" value="Genomic_DNA"/>
</dbReference>
<evidence type="ECO:0000313" key="8">
    <source>
        <dbReference type="Proteomes" id="UP000655225"/>
    </source>
</evidence>
<dbReference type="SUPFAM" id="SSF101941">
    <property type="entry name" value="NAC domain"/>
    <property type="match status" value="1"/>
</dbReference>
<keyword evidence="2" id="KW-0805">Transcription regulation</keyword>
<evidence type="ECO:0000256" key="5">
    <source>
        <dbReference type="ARBA" id="ARBA00023242"/>
    </source>
</evidence>
<dbReference type="Proteomes" id="UP000655225">
    <property type="component" value="Unassembled WGS sequence"/>
</dbReference>
<keyword evidence="4" id="KW-0804">Transcription</keyword>
<dbReference type="GO" id="GO:0006355">
    <property type="term" value="P:regulation of DNA-templated transcription"/>
    <property type="evidence" value="ECO:0007669"/>
    <property type="project" value="InterPro"/>
</dbReference>
<dbReference type="PANTHER" id="PTHR31989">
    <property type="entry name" value="NAC DOMAIN-CONTAINING PROTEIN 82-RELATED"/>
    <property type="match status" value="1"/>
</dbReference>
<evidence type="ECO:0000313" key="7">
    <source>
        <dbReference type="EMBL" id="KAF8410087.1"/>
    </source>
</evidence>